<evidence type="ECO:0000313" key="3">
    <source>
        <dbReference type="Proteomes" id="UP001209878"/>
    </source>
</evidence>
<proteinExistence type="predicted"/>
<name>A0AAD9UIH5_RIDPI</name>
<keyword evidence="1" id="KW-0472">Membrane</keyword>
<protein>
    <submittedName>
        <fullName evidence="2">Uncharacterized protein</fullName>
    </submittedName>
</protein>
<comment type="caution">
    <text evidence="2">The sequence shown here is derived from an EMBL/GenBank/DDBJ whole genome shotgun (WGS) entry which is preliminary data.</text>
</comment>
<sequence>MLASLTVLCVDGSRHSIRYFSASRGHCGGGRRKVICTCGCLCNRCCNWCSLLFLVYIVLLLLALYKAIRKCPLPFLYIFKQKY</sequence>
<dbReference type="Proteomes" id="UP001209878">
    <property type="component" value="Unassembled WGS sequence"/>
</dbReference>
<evidence type="ECO:0000256" key="1">
    <source>
        <dbReference type="SAM" id="Phobius"/>
    </source>
</evidence>
<reference evidence="2" key="1">
    <citation type="journal article" date="2023" name="Mol. Biol. Evol.">
        <title>Third-Generation Sequencing Reveals the Adaptive Role of the Epigenome in Three Deep-Sea Polychaetes.</title>
        <authorList>
            <person name="Perez M."/>
            <person name="Aroh O."/>
            <person name="Sun Y."/>
            <person name="Lan Y."/>
            <person name="Juniper S.K."/>
            <person name="Young C.R."/>
            <person name="Angers B."/>
            <person name="Qian P.Y."/>
        </authorList>
    </citation>
    <scope>NUCLEOTIDE SEQUENCE</scope>
    <source>
        <strain evidence="2">R07B-5</strain>
    </source>
</reference>
<dbReference type="AlphaFoldDB" id="A0AAD9UIH5"/>
<organism evidence="2 3">
    <name type="scientific">Ridgeia piscesae</name>
    <name type="common">Tubeworm</name>
    <dbReference type="NCBI Taxonomy" id="27915"/>
    <lineage>
        <taxon>Eukaryota</taxon>
        <taxon>Metazoa</taxon>
        <taxon>Spiralia</taxon>
        <taxon>Lophotrochozoa</taxon>
        <taxon>Annelida</taxon>
        <taxon>Polychaeta</taxon>
        <taxon>Sedentaria</taxon>
        <taxon>Canalipalpata</taxon>
        <taxon>Sabellida</taxon>
        <taxon>Siboglinidae</taxon>
        <taxon>Ridgeia</taxon>
    </lineage>
</organism>
<feature type="transmembrane region" description="Helical" evidence="1">
    <location>
        <begin position="50"/>
        <end position="68"/>
    </location>
</feature>
<keyword evidence="3" id="KW-1185">Reference proteome</keyword>
<accession>A0AAD9UIH5</accession>
<evidence type="ECO:0000313" key="2">
    <source>
        <dbReference type="EMBL" id="KAK2190570.1"/>
    </source>
</evidence>
<keyword evidence="1" id="KW-1133">Transmembrane helix</keyword>
<dbReference type="EMBL" id="JAODUO010000075">
    <property type="protein sequence ID" value="KAK2190570.1"/>
    <property type="molecule type" value="Genomic_DNA"/>
</dbReference>
<gene>
    <name evidence="2" type="ORF">NP493_75g02005</name>
</gene>
<keyword evidence="1" id="KW-0812">Transmembrane</keyword>